<proteinExistence type="predicted"/>
<dbReference type="RefSeq" id="YP_009189128.1">
    <property type="nucleotide sequence ID" value="NC_028672.1"/>
</dbReference>
<sequence>MIAFTFERLPDTSPRWGECEEVVILASDEAQAWQMLGEYVAAHTLPAWKLAEQKPAAPGVIFFTSYTLGV</sequence>
<organism evidence="1 2">
    <name type="scientific">Cronobacter phage PBES 02</name>
    <dbReference type="NCBI Taxonomy" id="1684115"/>
    <lineage>
        <taxon>Viruses</taxon>
        <taxon>Duplodnaviria</taxon>
        <taxon>Heunggongvirae</taxon>
        <taxon>Uroviricota</taxon>
        <taxon>Caudoviricetes</taxon>
        <taxon>Vequintavirinae</taxon>
        <taxon>Certrevirus</taxon>
        <taxon>Certrevirus PBES02</taxon>
    </lineage>
</organism>
<keyword evidence="2" id="KW-1185">Reference proteome</keyword>
<accession>A0A0K1YAQ8</accession>
<gene>
    <name evidence="1" type="ORF">ADU18_0274</name>
</gene>
<protein>
    <submittedName>
        <fullName evidence="1">Uncharacterized protein</fullName>
    </submittedName>
</protein>
<name>A0A0K1YAQ8_9CAUD</name>
<dbReference type="GeneID" id="26523497"/>
<dbReference type="EMBL" id="KT353109">
    <property type="protein sequence ID" value="AKY04167.1"/>
    <property type="molecule type" value="Genomic_DNA"/>
</dbReference>
<reference evidence="1 2" key="1">
    <citation type="submission" date="2015-07" db="EMBL/GenBank/DDBJ databases">
        <title>Complete genome of Cronobacter phage PBES 02.</title>
        <authorList>
            <person name="Myung H."/>
        </authorList>
    </citation>
    <scope>NUCLEOTIDE SEQUENCE [LARGE SCALE GENOMIC DNA]</scope>
</reference>
<dbReference type="Proteomes" id="UP000202736">
    <property type="component" value="Segment"/>
</dbReference>
<evidence type="ECO:0000313" key="1">
    <source>
        <dbReference type="EMBL" id="AKY04167.1"/>
    </source>
</evidence>
<dbReference type="KEGG" id="vg:26523497"/>
<evidence type="ECO:0000313" key="2">
    <source>
        <dbReference type="Proteomes" id="UP000202736"/>
    </source>
</evidence>